<evidence type="ECO:0000313" key="2">
    <source>
        <dbReference type="Proteomes" id="UP000529417"/>
    </source>
</evidence>
<name>A0A7Z0HZ14_9RHOB</name>
<organism evidence="1 2">
    <name type="scientific">Rhabdonatronobacter sediminivivens</name>
    <dbReference type="NCBI Taxonomy" id="2743469"/>
    <lineage>
        <taxon>Bacteria</taxon>
        <taxon>Pseudomonadati</taxon>
        <taxon>Pseudomonadota</taxon>
        <taxon>Alphaproteobacteria</taxon>
        <taxon>Rhodobacterales</taxon>
        <taxon>Paracoccaceae</taxon>
        <taxon>Rhabdonatronobacter</taxon>
    </lineage>
</organism>
<dbReference type="RefSeq" id="WP_179905622.1">
    <property type="nucleotide sequence ID" value="NZ_JACBXS010000013.1"/>
</dbReference>
<dbReference type="AlphaFoldDB" id="A0A7Z0HZ14"/>
<keyword evidence="2" id="KW-1185">Reference proteome</keyword>
<comment type="caution">
    <text evidence="1">The sequence shown here is derived from an EMBL/GenBank/DDBJ whole genome shotgun (WGS) entry which is preliminary data.</text>
</comment>
<dbReference type="Proteomes" id="UP000529417">
    <property type="component" value="Unassembled WGS sequence"/>
</dbReference>
<gene>
    <name evidence="1" type="ORF">HUK65_07905</name>
</gene>
<sequence length="141" mass="16045">MDKSTVSGWRARRRVPTRFVKMLDEPGRGTFNTGEVSGELQERAYSIALARFVLLRHDLAASGEVNKSLPAFRQMLPFWLIVHRAVHDMLSTVESLQIDLDAAQVLILQDDLLHPERTKIRVARQLEEDLRDNPQLTGSGR</sequence>
<evidence type="ECO:0000313" key="1">
    <source>
        <dbReference type="EMBL" id="NYS24916.1"/>
    </source>
</evidence>
<accession>A0A7Z0HZ14</accession>
<protein>
    <submittedName>
        <fullName evidence="1">Uncharacterized protein</fullName>
    </submittedName>
</protein>
<reference evidence="1 2" key="1">
    <citation type="journal article" date="2000" name="Arch. Microbiol.">
        <title>Rhodobaca bogoriensis gen. nov. and sp. nov., an alkaliphilic purple nonsulfur bacterium from African Rift Valley soda lakes.</title>
        <authorList>
            <person name="Milford A.D."/>
            <person name="Achenbach L.A."/>
            <person name="Jung D.O."/>
            <person name="Madigan M.T."/>
        </authorList>
    </citation>
    <scope>NUCLEOTIDE SEQUENCE [LARGE SCALE GENOMIC DNA]</scope>
    <source>
        <strain evidence="1 2">2376</strain>
    </source>
</reference>
<proteinExistence type="predicted"/>
<dbReference type="EMBL" id="JACBXS010000013">
    <property type="protein sequence ID" value="NYS24916.1"/>
    <property type="molecule type" value="Genomic_DNA"/>
</dbReference>